<dbReference type="SMART" id="SM00213">
    <property type="entry name" value="UBQ"/>
    <property type="match status" value="1"/>
</dbReference>
<dbReference type="RefSeq" id="XP_002680257.1">
    <property type="nucleotide sequence ID" value="XM_002680211.1"/>
</dbReference>
<evidence type="ECO:0000313" key="2">
    <source>
        <dbReference type="EMBL" id="EFC47513.1"/>
    </source>
</evidence>
<dbReference type="InterPro" id="IPR050158">
    <property type="entry name" value="Ubiquitin_ubiquitin-like"/>
</dbReference>
<dbReference type="Pfam" id="PF00240">
    <property type="entry name" value="ubiquitin"/>
    <property type="match status" value="1"/>
</dbReference>
<reference evidence="2 3" key="1">
    <citation type="journal article" date="2010" name="Cell">
        <title>The genome of Naegleria gruberi illuminates early eukaryotic versatility.</title>
        <authorList>
            <person name="Fritz-Laylin L.K."/>
            <person name="Prochnik S.E."/>
            <person name="Ginger M.L."/>
            <person name="Dacks J.B."/>
            <person name="Carpenter M.L."/>
            <person name="Field M.C."/>
            <person name="Kuo A."/>
            <person name="Paredez A."/>
            <person name="Chapman J."/>
            <person name="Pham J."/>
            <person name="Shu S."/>
            <person name="Neupane R."/>
            <person name="Cipriano M."/>
            <person name="Mancuso J."/>
            <person name="Tu H."/>
            <person name="Salamov A."/>
            <person name="Lindquist E."/>
            <person name="Shapiro H."/>
            <person name="Lucas S."/>
            <person name="Grigoriev I.V."/>
            <person name="Cande W.Z."/>
            <person name="Fulton C."/>
            <person name="Rokhsar D.S."/>
            <person name="Dawson S.C."/>
        </authorList>
    </citation>
    <scope>NUCLEOTIDE SEQUENCE [LARGE SCALE GENOMIC DNA]</scope>
    <source>
        <strain evidence="2 3">NEG-M</strain>
    </source>
</reference>
<organism evidence="3">
    <name type="scientific">Naegleria gruberi</name>
    <name type="common">Amoeba</name>
    <dbReference type="NCBI Taxonomy" id="5762"/>
    <lineage>
        <taxon>Eukaryota</taxon>
        <taxon>Discoba</taxon>
        <taxon>Heterolobosea</taxon>
        <taxon>Tetramitia</taxon>
        <taxon>Eutetramitia</taxon>
        <taxon>Vahlkampfiidae</taxon>
        <taxon>Naegleria</taxon>
    </lineage>
</organism>
<dbReference type="PRINTS" id="PR00348">
    <property type="entry name" value="UBIQUITIN"/>
</dbReference>
<dbReference type="Proteomes" id="UP000006671">
    <property type="component" value="Unassembled WGS sequence"/>
</dbReference>
<gene>
    <name evidence="2" type="ORF">NAEGRDRAFT_5750</name>
</gene>
<protein>
    <submittedName>
        <fullName evidence="2">Predicted protein</fullName>
    </submittedName>
</protein>
<feature type="domain" description="Ubiquitin-like" evidence="1">
    <location>
        <begin position="1"/>
        <end position="71"/>
    </location>
</feature>
<feature type="non-terminal residue" evidence="2">
    <location>
        <position position="71"/>
    </location>
</feature>
<dbReference type="PROSITE" id="PS50053">
    <property type="entry name" value="UBIQUITIN_2"/>
    <property type="match status" value="1"/>
</dbReference>
<dbReference type="InterPro" id="IPR029071">
    <property type="entry name" value="Ubiquitin-like_domsf"/>
</dbReference>
<dbReference type="Gene3D" id="3.10.20.90">
    <property type="entry name" value="Phosphatidylinositol 3-kinase Catalytic Subunit, Chain A, domain 1"/>
    <property type="match status" value="1"/>
</dbReference>
<dbReference type="VEuPathDB" id="AmoebaDB:NAEGRDRAFT_5750"/>
<evidence type="ECO:0000259" key="1">
    <source>
        <dbReference type="PROSITE" id="PS50053"/>
    </source>
</evidence>
<dbReference type="InParanoid" id="D2V6V7"/>
<accession>D2V6V7</accession>
<sequence length="71" mass="8053">FLKTLTGTVCELELSSRDTVHDVKMVFEGYSGVYADNQRMIFAGKRLADDRCLYEYGCTNSDSTIHVVLRL</sequence>
<dbReference type="OrthoDB" id="428577at2759"/>
<dbReference type="PANTHER" id="PTHR10666">
    <property type="entry name" value="UBIQUITIN"/>
    <property type="match status" value="1"/>
</dbReference>
<dbReference type="InterPro" id="IPR019956">
    <property type="entry name" value="Ubiquitin_dom"/>
</dbReference>
<dbReference type="EMBL" id="GG738854">
    <property type="protein sequence ID" value="EFC47513.1"/>
    <property type="molecule type" value="Genomic_DNA"/>
</dbReference>
<proteinExistence type="predicted"/>
<keyword evidence="3" id="KW-1185">Reference proteome</keyword>
<name>D2V6V7_NAEGR</name>
<dbReference type="GeneID" id="8849156"/>
<dbReference type="InterPro" id="IPR000626">
    <property type="entry name" value="Ubiquitin-like_dom"/>
</dbReference>
<evidence type="ECO:0000313" key="3">
    <source>
        <dbReference type="Proteomes" id="UP000006671"/>
    </source>
</evidence>
<dbReference type="AlphaFoldDB" id="D2V6V7"/>
<dbReference type="SUPFAM" id="SSF54236">
    <property type="entry name" value="Ubiquitin-like"/>
    <property type="match status" value="1"/>
</dbReference>
<dbReference type="eggNOG" id="KOG0001">
    <property type="taxonomic scope" value="Eukaryota"/>
</dbReference>
<feature type="non-terminal residue" evidence="2">
    <location>
        <position position="1"/>
    </location>
</feature>
<dbReference type="KEGG" id="ngr:NAEGRDRAFT_5750"/>